<dbReference type="AlphaFoldDB" id="A0A4Z2G533"/>
<proteinExistence type="predicted"/>
<dbReference type="EMBL" id="SRLO01000685">
    <property type="protein sequence ID" value="TNN48697.1"/>
    <property type="molecule type" value="Genomic_DNA"/>
</dbReference>
<protein>
    <submittedName>
        <fullName evidence="1">Uncharacterized protein</fullName>
    </submittedName>
</protein>
<reference evidence="1 2" key="1">
    <citation type="submission" date="2019-03" db="EMBL/GenBank/DDBJ databases">
        <title>First draft genome of Liparis tanakae, snailfish: a comprehensive survey of snailfish specific genes.</title>
        <authorList>
            <person name="Kim W."/>
            <person name="Song I."/>
            <person name="Jeong J.-H."/>
            <person name="Kim D."/>
            <person name="Kim S."/>
            <person name="Ryu S."/>
            <person name="Song J.Y."/>
            <person name="Lee S.K."/>
        </authorList>
    </citation>
    <scope>NUCLEOTIDE SEQUENCE [LARGE SCALE GENOMIC DNA]</scope>
    <source>
        <tissue evidence="1">Muscle</tissue>
    </source>
</reference>
<organism evidence="1 2">
    <name type="scientific">Liparis tanakae</name>
    <name type="common">Tanaka's snailfish</name>
    <dbReference type="NCBI Taxonomy" id="230148"/>
    <lineage>
        <taxon>Eukaryota</taxon>
        <taxon>Metazoa</taxon>
        <taxon>Chordata</taxon>
        <taxon>Craniata</taxon>
        <taxon>Vertebrata</taxon>
        <taxon>Euteleostomi</taxon>
        <taxon>Actinopterygii</taxon>
        <taxon>Neopterygii</taxon>
        <taxon>Teleostei</taxon>
        <taxon>Neoteleostei</taxon>
        <taxon>Acanthomorphata</taxon>
        <taxon>Eupercaria</taxon>
        <taxon>Perciformes</taxon>
        <taxon>Cottioidei</taxon>
        <taxon>Cottales</taxon>
        <taxon>Liparidae</taxon>
        <taxon>Liparis</taxon>
    </lineage>
</organism>
<dbReference type="Proteomes" id="UP000314294">
    <property type="component" value="Unassembled WGS sequence"/>
</dbReference>
<name>A0A4Z2G533_9TELE</name>
<sequence>MSMARVAWSSVADRAAVTGEKTSRTPLVRLGSNIMLRLRTLTFSQPGYRLEMLADTETPEETEAAQDATLQGLQQGALAGSGVAEQLQLDPGLGALRWPQLLDEAQLVCVLRKEPGR</sequence>
<gene>
    <name evidence="1" type="ORF">EYF80_041115</name>
</gene>
<accession>A0A4Z2G533</accession>
<evidence type="ECO:0000313" key="2">
    <source>
        <dbReference type="Proteomes" id="UP000314294"/>
    </source>
</evidence>
<keyword evidence="2" id="KW-1185">Reference proteome</keyword>
<evidence type="ECO:0000313" key="1">
    <source>
        <dbReference type="EMBL" id="TNN48697.1"/>
    </source>
</evidence>
<comment type="caution">
    <text evidence="1">The sequence shown here is derived from an EMBL/GenBank/DDBJ whole genome shotgun (WGS) entry which is preliminary data.</text>
</comment>